<comment type="caution">
    <text evidence="7">The sequence shown here is derived from an EMBL/GenBank/DDBJ whole genome shotgun (WGS) entry which is preliminary data.</text>
</comment>
<dbReference type="InterPro" id="IPR052156">
    <property type="entry name" value="BCAA_Transport_ATP-bd_LivF"/>
</dbReference>
<name>A0A1V2GVW9_9PROT</name>
<evidence type="ECO:0000313" key="8">
    <source>
        <dbReference type="Proteomes" id="UP000188879"/>
    </source>
</evidence>
<evidence type="ECO:0000256" key="3">
    <source>
        <dbReference type="ARBA" id="ARBA00022741"/>
    </source>
</evidence>
<dbReference type="RefSeq" id="WP_076960036.1">
    <property type="nucleotide sequence ID" value="NZ_MLCO01000316.1"/>
</dbReference>
<dbReference type="Gene3D" id="3.40.50.300">
    <property type="entry name" value="P-loop containing nucleotide triphosphate hydrolases"/>
    <property type="match status" value="1"/>
</dbReference>
<evidence type="ECO:0000313" key="7">
    <source>
        <dbReference type="EMBL" id="ONG46538.1"/>
    </source>
</evidence>
<comment type="similarity">
    <text evidence="1">Belongs to the ABC transporter superfamily.</text>
</comment>
<dbReference type="PROSITE" id="PS50893">
    <property type="entry name" value="ABC_TRANSPORTER_2"/>
    <property type="match status" value="1"/>
</dbReference>
<dbReference type="InterPro" id="IPR003439">
    <property type="entry name" value="ABC_transporter-like_ATP-bd"/>
</dbReference>
<sequence length="242" mass="25805">MTPLLEARNLRVAYAGHRALEVPHLQLAPGELVGVVGANGAGKSTLVNALLGWSRGHPRVDGQVFVRGEDVSGMATHARVARGLSLVPEGGAVFMRLTVEENLAAAGPLDGSDRPAHSLDEIYALFPRLKERLHHLASALSGGERQMLAIARALRLGPSVLLLDEPSIGLAPKLVTEVLRQVRSLVGPKLSVLLVEQNLRAAIEVVDRLVLLERGRILAEGPVAAMRDDPRILQAYLGEAVA</sequence>
<accession>A0A1V2GVW9</accession>
<dbReference type="SMART" id="SM00382">
    <property type="entry name" value="AAA"/>
    <property type="match status" value="1"/>
</dbReference>
<dbReference type="PANTHER" id="PTHR43820:SF4">
    <property type="entry name" value="HIGH-AFFINITY BRANCHED-CHAIN AMINO ACID TRANSPORT ATP-BINDING PROTEIN LIVF"/>
    <property type="match status" value="1"/>
</dbReference>
<dbReference type="PROSITE" id="PS00211">
    <property type="entry name" value="ABC_TRANSPORTER_1"/>
    <property type="match status" value="1"/>
</dbReference>
<dbReference type="OrthoDB" id="9775250at2"/>
<dbReference type="Pfam" id="PF00005">
    <property type="entry name" value="ABC_tran"/>
    <property type="match status" value="1"/>
</dbReference>
<reference evidence="7 8" key="1">
    <citation type="submission" date="2016-10" db="EMBL/GenBank/DDBJ databases">
        <title>Draft Genome sequence of Roseomonas sp. strain M3.</title>
        <authorList>
            <person name="Subhash Y."/>
            <person name="Lee S."/>
        </authorList>
    </citation>
    <scope>NUCLEOTIDE SEQUENCE [LARGE SCALE GENOMIC DNA]</scope>
    <source>
        <strain evidence="7 8">M3</strain>
    </source>
</reference>
<dbReference type="EMBL" id="MLCO01000316">
    <property type="protein sequence ID" value="ONG46538.1"/>
    <property type="molecule type" value="Genomic_DNA"/>
</dbReference>
<keyword evidence="2" id="KW-0813">Transport</keyword>
<dbReference type="AlphaFoldDB" id="A0A1V2GVW9"/>
<evidence type="ECO:0000259" key="6">
    <source>
        <dbReference type="PROSITE" id="PS50893"/>
    </source>
</evidence>
<proteinExistence type="inferred from homology"/>
<keyword evidence="3" id="KW-0547">Nucleotide-binding</keyword>
<dbReference type="InterPro" id="IPR003593">
    <property type="entry name" value="AAA+_ATPase"/>
</dbReference>
<dbReference type="SUPFAM" id="SSF52540">
    <property type="entry name" value="P-loop containing nucleoside triphosphate hydrolases"/>
    <property type="match status" value="1"/>
</dbReference>
<dbReference type="PANTHER" id="PTHR43820">
    <property type="entry name" value="HIGH-AFFINITY BRANCHED-CHAIN AMINO ACID TRANSPORT ATP-BINDING PROTEIN LIVF"/>
    <property type="match status" value="1"/>
</dbReference>
<dbReference type="CDD" id="cd03224">
    <property type="entry name" value="ABC_TM1139_LivF_branched"/>
    <property type="match status" value="1"/>
</dbReference>
<dbReference type="GO" id="GO:0016887">
    <property type="term" value="F:ATP hydrolysis activity"/>
    <property type="evidence" value="ECO:0007669"/>
    <property type="project" value="InterPro"/>
</dbReference>
<evidence type="ECO:0000256" key="4">
    <source>
        <dbReference type="ARBA" id="ARBA00022840"/>
    </source>
</evidence>
<dbReference type="Proteomes" id="UP000188879">
    <property type="component" value="Unassembled WGS sequence"/>
</dbReference>
<dbReference type="InterPro" id="IPR027417">
    <property type="entry name" value="P-loop_NTPase"/>
</dbReference>
<dbReference type="GO" id="GO:0005524">
    <property type="term" value="F:ATP binding"/>
    <property type="evidence" value="ECO:0007669"/>
    <property type="project" value="UniProtKB-KW"/>
</dbReference>
<dbReference type="InterPro" id="IPR017871">
    <property type="entry name" value="ABC_transporter-like_CS"/>
</dbReference>
<feature type="domain" description="ABC transporter" evidence="6">
    <location>
        <begin position="5"/>
        <end position="239"/>
    </location>
</feature>
<dbReference type="GO" id="GO:0015658">
    <property type="term" value="F:branched-chain amino acid transmembrane transporter activity"/>
    <property type="evidence" value="ECO:0007669"/>
    <property type="project" value="TreeGrafter"/>
</dbReference>
<organism evidence="7 8">
    <name type="scientific">Teichococcus deserti</name>
    <dbReference type="NCBI Taxonomy" id="1817963"/>
    <lineage>
        <taxon>Bacteria</taxon>
        <taxon>Pseudomonadati</taxon>
        <taxon>Pseudomonadota</taxon>
        <taxon>Alphaproteobacteria</taxon>
        <taxon>Acetobacterales</taxon>
        <taxon>Roseomonadaceae</taxon>
        <taxon>Roseomonas</taxon>
    </lineage>
</organism>
<keyword evidence="4 7" id="KW-0067">ATP-binding</keyword>
<keyword evidence="5" id="KW-0029">Amino-acid transport</keyword>
<evidence type="ECO:0000256" key="5">
    <source>
        <dbReference type="ARBA" id="ARBA00022970"/>
    </source>
</evidence>
<evidence type="ECO:0000256" key="1">
    <source>
        <dbReference type="ARBA" id="ARBA00005417"/>
    </source>
</evidence>
<gene>
    <name evidence="7" type="ORF">BKE38_25235</name>
</gene>
<keyword evidence="8" id="KW-1185">Reference proteome</keyword>
<evidence type="ECO:0000256" key="2">
    <source>
        <dbReference type="ARBA" id="ARBA00022448"/>
    </source>
</evidence>
<protein>
    <submittedName>
        <fullName evidence="7">ABC transporter ATP-binding protein</fullName>
    </submittedName>
</protein>
<dbReference type="GO" id="GO:0015807">
    <property type="term" value="P:L-amino acid transport"/>
    <property type="evidence" value="ECO:0007669"/>
    <property type="project" value="TreeGrafter"/>
</dbReference>